<dbReference type="GO" id="GO:0009228">
    <property type="term" value="P:thiamine biosynthetic process"/>
    <property type="evidence" value="ECO:0007669"/>
    <property type="project" value="UniProtKB-KW"/>
</dbReference>
<reference evidence="12 13" key="1">
    <citation type="submission" date="2018-03" db="EMBL/GenBank/DDBJ databases">
        <title>Alkalicoccus saliphilus sp. nov., isolated from a mineral pool.</title>
        <authorList>
            <person name="Zhao B."/>
        </authorList>
    </citation>
    <scope>NUCLEOTIDE SEQUENCE [LARGE SCALE GENOMIC DNA]</scope>
    <source>
        <strain evidence="12 13">6AG</strain>
    </source>
</reference>
<dbReference type="AlphaFoldDB" id="A0A2T4U1W1"/>
<dbReference type="CDD" id="cd01170">
    <property type="entry name" value="THZ_kinase"/>
    <property type="match status" value="1"/>
</dbReference>
<comment type="function">
    <text evidence="11">Catalyzes the phosphorylation of the hydroxyl group of 4-methyl-5-beta-hydroxyethylthiazole (THZ).</text>
</comment>
<dbReference type="InterPro" id="IPR000417">
    <property type="entry name" value="Hyethyz_kinase"/>
</dbReference>
<keyword evidence="4 11" id="KW-0808">Transferase</keyword>
<dbReference type="NCBIfam" id="NF006830">
    <property type="entry name" value="PRK09355.1"/>
    <property type="match status" value="1"/>
</dbReference>
<dbReference type="Proteomes" id="UP000240509">
    <property type="component" value="Unassembled WGS sequence"/>
</dbReference>
<proteinExistence type="inferred from homology"/>
<dbReference type="PIRSF" id="PIRSF000513">
    <property type="entry name" value="Thz_kinase"/>
    <property type="match status" value="1"/>
</dbReference>
<dbReference type="NCBIfam" id="TIGR00694">
    <property type="entry name" value="thiM"/>
    <property type="match status" value="1"/>
</dbReference>
<dbReference type="OrthoDB" id="9778146at2"/>
<dbReference type="InterPro" id="IPR029056">
    <property type="entry name" value="Ribokinase-like"/>
</dbReference>
<keyword evidence="13" id="KW-1185">Reference proteome</keyword>
<evidence type="ECO:0000256" key="9">
    <source>
        <dbReference type="ARBA" id="ARBA00022842"/>
    </source>
</evidence>
<dbReference type="Gene3D" id="3.40.1190.20">
    <property type="match status" value="1"/>
</dbReference>
<dbReference type="EMBL" id="PZJJ01000056">
    <property type="protein sequence ID" value="PTL37389.1"/>
    <property type="molecule type" value="Genomic_DNA"/>
</dbReference>
<dbReference type="GO" id="GO:0005524">
    <property type="term" value="F:ATP binding"/>
    <property type="evidence" value="ECO:0007669"/>
    <property type="project" value="UniProtKB-UniRule"/>
</dbReference>
<evidence type="ECO:0000256" key="3">
    <source>
        <dbReference type="ARBA" id="ARBA00004868"/>
    </source>
</evidence>
<sequence>MPMLSAAELRNRVRQNSPLIHNITNVVVTNFTANGLYAVGASPVMAYAMEEVRDMAGAASALVLNIGTLSPETNDAMLAAGRRANEEGVPVLLDPVGAGATPFRTRSAHMLLQELDIAVLRGNAGEIANLSSDPVAMRGVDSKATLANARETAETTAREFKTIVCMTGRQDIITDGTTTYITSNGSEMQTKITGAGCLLTAVTGAFVSQGDDPLESVAAASAFYGVCAEAAAERQSYPGPGHFQVHFLDMLDQLSDEQLEEAIQLTKEESAL</sequence>
<evidence type="ECO:0000256" key="11">
    <source>
        <dbReference type="HAMAP-Rule" id="MF_00228"/>
    </source>
</evidence>
<dbReference type="EC" id="2.7.1.50" evidence="11"/>
<dbReference type="UniPathway" id="UPA00060">
    <property type="reaction ID" value="UER00139"/>
</dbReference>
<keyword evidence="10 11" id="KW-0784">Thiamine biosynthesis</keyword>
<keyword evidence="8 11" id="KW-0067">ATP-binding</keyword>
<dbReference type="SUPFAM" id="SSF53613">
    <property type="entry name" value="Ribokinase-like"/>
    <property type="match status" value="1"/>
</dbReference>
<evidence type="ECO:0000256" key="6">
    <source>
        <dbReference type="ARBA" id="ARBA00022741"/>
    </source>
</evidence>
<dbReference type="GO" id="GO:0004417">
    <property type="term" value="F:hydroxyethylthiazole kinase activity"/>
    <property type="evidence" value="ECO:0007669"/>
    <property type="project" value="UniProtKB-UniRule"/>
</dbReference>
<evidence type="ECO:0000256" key="10">
    <source>
        <dbReference type="ARBA" id="ARBA00022977"/>
    </source>
</evidence>
<comment type="caution">
    <text evidence="12">The sequence shown here is derived from an EMBL/GenBank/DDBJ whole genome shotgun (WGS) entry which is preliminary data.</text>
</comment>
<keyword evidence="7 11" id="KW-0418">Kinase</keyword>
<comment type="catalytic activity">
    <reaction evidence="1 11">
        <text>5-(2-hydroxyethyl)-4-methylthiazole + ATP = 4-methyl-5-(2-phosphooxyethyl)-thiazole + ADP + H(+)</text>
        <dbReference type="Rhea" id="RHEA:24212"/>
        <dbReference type="ChEBI" id="CHEBI:15378"/>
        <dbReference type="ChEBI" id="CHEBI:17957"/>
        <dbReference type="ChEBI" id="CHEBI:30616"/>
        <dbReference type="ChEBI" id="CHEBI:58296"/>
        <dbReference type="ChEBI" id="CHEBI:456216"/>
        <dbReference type="EC" id="2.7.1.50"/>
    </reaction>
</comment>
<keyword evidence="9 11" id="KW-0460">Magnesium</keyword>
<evidence type="ECO:0000256" key="1">
    <source>
        <dbReference type="ARBA" id="ARBA00001771"/>
    </source>
</evidence>
<keyword evidence="6 11" id="KW-0547">Nucleotide-binding</keyword>
<dbReference type="PRINTS" id="PR01099">
    <property type="entry name" value="HYETHTZKNASE"/>
</dbReference>
<feature type="binding site" evidence="11">
    <location>
        <position position="194"/>
    </location>
    <ligand>
        <name>substrate</name>
    </ligand>
</feature>
<feature type="binding site" evidence="11">
    <location>
        <position position="121"/>
    </location>
    <ligand>
        <name>ATP</name>
        <dbReference type="ChEBI" id="CHEBI:30616"/>
    </ligand>
</feature>
<evidence type="ECO:0000256" key="8">
    <source>
        <dbReference type="ARBA" id="ARBA00022840"/>
    </source>
</evidence>
<feature type="binding site" evidence="11">
    <location>
        <position position="167"/>
    </location>
    <ligand>
        <name>ATP</name>
        <dbReference type="ChEBI" id="CHEBI:30616"/>
    </ligand>
</feature>
<evidence type="ECO:0000256" key="4">
    <source>
        <dbReference type="ARBA" id="ARBA00022679"/>
    </source>
</evidence>
<protein>
    <recommendedName>
        <fullName evidence="11">Hydroxyethylthiazole kinase</fullName>
        <ecNumber evidence="11">2.7.1.50</ecNumber>
    </recommendedName>
    <alternativeName>
        <fullName evidence="11">4-methyl-5-beta-hydroxyethylthiazole kinase</fullName>
        <shortName evidence="11">TH kinase</shortName>
        <shortName evidence="11">Thz kinase</shortName>
    </alternativeName>
</protein>
<evidence type="ECO:0000256" key="2">
    <source>
        <dbReference type="ARBA" id="ARBA00001946"/>
    </source>
</evidence>
<comment type="cofactor">
    <cofactor evidence="2 11">
        <name>Mg(2+)</name>
        <dbReference type="ChEBI" id="CHEBI:18420"/>
    </cofactor>
</comment>
<evidence type="ECO:0000313" key="13">
    <source>
        <dbReference type="Proteomes" id="UP000240509"/>
    </source>
</evidence>
<dbReference type="GO" id="GO:0000287">
    <property type="term" value="F:magnesium ion binding"/>
    <property type="evidence" value="ECO:0007669"/>
    <property type="project" value="UniProtKB-UniRule"/>
</dbReference>
<dbReference type="RefSeq" id="WP_107586374.1">
    <property type="nucleotide sequence ID" value="NZ_PZJJ01000056.1"/>
</dbReference>
<evidence type="ECO:0000256" key="5">
    <source>
        <dbReference type="ARBA" id="ARBA00022723"/>
    </source>
</evidence>
<comment type="similarity">
    <text evidence="11">Belongs to the Thz kinase family.</text>
</comment>
<evidence type="ECO:0000313" key="12">
    <source>
        <dbReference type="EMBL" id="PTL37389.1"/>
    </source>
</evidence>
<feature type="binding site" evidence="11">
    <location>
        <position position="45"/>
    </location>
    <ligand>
        <name>substrate</name>
    </ligand>
</feature>
<evidence type="ECO:0000256" key="7">
    <source>
        <dbReference type="ARBA" id="ARBA00022777"/>
    </source>
</evidence>
<gene>
    <name evidence="11" type="primary">thiM</name>
    <name evidence="12" type="ORF">C6Y45_16760</name>
</gene>
<comment type="pathway">
    <text evidence="3 11">Cofactor biosynthesis; thiamine diphosphate biosynthesis; 4-methyl-5-(2-phosphoethyl)-thiazole from 5-(2-hydroxyethyl)-4-methylthiazole: step 1/1.</text>
</comment>
<name>A0A2T4U1W1_9BACI</name>
<dbReference type="HAMAP" id="MF_00228">
    <property type="entry name" value="Thz_kinase"/>
    <property type="match status" value="1"/>
</dbReference>
<organism evidence="12 13">
    <name type="scientific">Alkalicoccus saliphilus</name>
    <dbReference type="NCBI Taxonomy" id="200989"/>
    <lineage>
        <taxon>Bacteria</taxon>
        <taxon>Bacillati</taxon>
        <taxon>Bacillota</taxon>
        <taxon>Bacilli</taxon>
        <taxon>Bacillales</taxon>
        <taxon>Bacillaceae</taxon>
        <taxon>Alkalicoccus</taxon>
    </lineage>
</organism>
<accession>A0A2T4U1W1</accession>
<keyword evidence="5 11" id="KW-0479">Metal-binding</keyword>
<dbReference type="Pfam" id="PF02110">
    <property type="entry name" value="HK"/>
    <property type="match status" value="1"/>
</dbReference>
<dbReference type="GO" id="GO:0009229">
    <property type="term" value="P:thiamine diphosphate biosynthetic process"/>
    <property type="evidence" value="ECO:0007669"/>
    <property type="project" value="UniProtKB-UniRule"/>
</dbReference>